<accession>A0A9D3Z5X8</accession>
<dbReference type="EMBL" id="JAIWYP010000014">
    <property type="protein sequence ID" value="KAH3712524.1"/>
    <property type="molecule type" value="Genomic_DNA"/>
</dbReference>
<evidence type="ECO:0000313" key="2">
    <source>
        <dbReference type="Proteomes" id="UP000828390"/>
    </source>
</evidence>
<gene>
    <name evidence="1" type="ORF">DPMN_072275</name>
</gene>
<dbReference type="Proteomes" id="UP000828390">
    <property type="component" value="Unassembled WGS sequence"/>
</dbReference>
<reference evidence="1" key="1">
    <citation type="journal article" date="2019" name="bioRxiv">
        <title>The Genome of the Zebra Mussel, Dreissena polymorpha: A Resource for Invasive Species Research.</title>
        <authorList>
            <person name="McCartney M.A."/>
            <person name="Auch B."/>
            <person name="Kono T."/>
            <person name="Mallez S."/>
            <person name="Zhang Y."/>
            <person name="Obille A."/>
            <person name="Becker A."/>
            <person name="Abrahante J.E."/>
            <person name="Garbe J."/>
            <person name="Badalamenti J.P."/>
            <person name="Herman A."/>
            <person name="Mangelson H."/>
            <person name="Liachko I."/>
            <person name="Sullivan S."/>
            <person name="Sone E.D."/>
            <person name="Koren S."/>
            <person name="Silverstein K.A.T."/>
            <person name="Beckman K.B."/>
            <person name="Gohl D.M."/>
        </authorList>
    </citation>
    <scope>NUCLEOTIDE SEQUENCE</scope>
    <source>
        <strain evidence="1">Duluth1</strain>
        <tissue evidence="1">Whole animal</tissue>
    </source>
</reference>
<evidence type="ECO:0000313" key="1">
    <source>
        <dbReference type="EMBL" id="KAH3712524.1"/>
    </source>
</evidence>
<name>A0A9D3Z5X8_DREPO</name>
<comment type="caution">
    <text evidence="1">The sequence shown here is derived from an EMBL/GenBank/DDBJ whole genome shotgun (WGS) entry which is preliminary data.</text>
</comment>
<reference evidence="1" key="2">
    <citation type="submission" date="2020-11" db="EMBL/GenBank/DDBJ databases">
        <authorList>
            <person name="McCartney M.A."/>
            <person name="Auch B."/>
            <person name="Kono T."/>
            <person name="Mallez S."/>
            <person name="Becker A."/>
            <person name="Gohl D.M."/>
            <person name="Silverstein K.A.T."/>
            <person name="Koren S."/>
            <person name="Bechman K.B."/>
            <person name="Herman A."/>
            <person name="Abrahante J.E."/>
            <person name="Garbe J."/>
        </authorList>
    </citation>
    <scope>NUCLEOTIDE SEQUENCE</scope>
    <source>
        <strain evidence="1">Duluth1</strain>
        <tissue evidence="1">Whole animal</tissue>
    </source>
</reference>
<dbReference type="AlphaFoldDB" id="A0A9D3Z5X8"/>
<protein>
    <submittedName>
        <fullName evidence="1">Uncharacterized protein</fullName>
    </submittedName>
</protein>
<organism evidence="1 2">
    <name type="scientific">Dreissena polymorpha</name>
    <name type="common">Zebra mussel</name>
    <name type="synonym">Mytilus polymorpha</name>
    <dbReference type="NCBI Taxonomy" id="45954"/>
    <lineage>
        <taxon>Eukaryota</taxon>
        <taxon>Metazoa</taxon>
        <taxon>Spiralia</taxon>
        <taxon>Lophotrochozoa</taxon>
        <taxon>Mollusca</taxon>
        <taxon>Bivalvia</taxon>
        <taxon>Autobranchia</taxon>
        <taxon>Heteroconchia</taxon>
        <taxon>Euheterodonta</taxon>
        <taxon>Imparidentia</taxon>
        <taxon>Neoheterodontei</taxon>
        <taxon>Myida</taxon>
        <taxon>Dreissenoidea</taxon>
        <taxon>Dreissenidae</taxon>
        <taxon>Dreissena</taxon>
    </lineage>
</organism>
<keyword evidence="2" id="KW-1185">Reference proteome</keyword>
<proteinExistence type="predicted"/>
<sequence length="152" mass="16836">MSISVCSLVLSLIVSRRYVVGPSRRFLCSVTINFTWESTLSTAAVESIKVSYVDRSSLMFGDRSPNHSFLATSCCRMNFGDFVLARNFTFRSAHYASSSSSGSWKCLASWICPVPHAWGSDLVTHWLSPRQPWQLLVQNVPAVLEVAVGVGR</sequence>